<dbReference type="AlphaFoldDB" id="A0A9N8W3X3"/>
<evidence type="ECO:0000256" key="3">
    <source>
        <dbReference type="SAM" id="MobiDB-lite"/>
    </source>
</evidence>
<dbReference type="Proteomes" id="UP000789375">
    <property type="component" value="Unassembled WGS sequence"/>
</dbReference>
<evidence type="ECO:0000259" key="4">
    <source>
        <dbReference type="PROSITE" id="PS50013"/>
    </source>
</evidence>
<name>A0A9N8W3X3_FUNMO</name>
<organism evidence="5 6">
    <name type="scientific">Funneliformis mosseae</name>
    <name type="common">Endomycorrhizal fungus</name>
    <name type="synonym">Glomus mosseae</name>
    <dbReference type="NCBI Taxonomy" id="27381"/>
    <lineage>
        <taxon>Eukaryota</taxon>
        <taxon>Fungi</taxon>
        <taxon>Fungi incertae sedis</taxon>
        <taxon>Mucoromycota</taxon>
        <taxon>Glomeromycotina</taxon>
        <taxon>Glomeromycetes</taxon>
        <taxon>Glomerales</taxon>
        <taxon>Glomeraceae</taxon>
        <taxon>Funneliformis</taxon>
    </lineage>
</organism>
<dbReference type="Gene3D" id="2.40.50.40">
    <property type="match status" value="2"/>
</dbReference>
<dbReference type="InterPro" id="IPR023780">
    <property type="entry name" value="Chromo_domain"/>
</dbReference>
<dbReference type="Pfam" id="PF01393">
    <property type="entry name" value="Chromo_shadow"/>
    <property type="match status" value="1"/>
</dbReference>
<feature type="region of interest" description="Disordered" evidence="3">
    <location>
        <begin position="1"/>
        <end position="22"/>
    </location>
</feature>
<evidence type="ECO:0000256" key="2">
    <source>
        <dbReference type="ARBA" id="ARBA00023242"/>
    </source>
</evidence>
<gene>
    <name evidence="5" type="ORF">FMOSSE_LOCUS2770</name>
</gene>
<protein>
    <submittedName>
        <fullName evidence="5">9292_t:CDS:1</fullName>
    </submittedName>
</protein>
<accession>A0A9N8W3X3</accession>
<dbReference type="PROSITE" id="PS00598">
    <property type="entry name" value="CHROMO_1"/>
    <property type="match status" value="1"/>
</dbReference>
<evidence type="ECO:0000256" key="1">
    <source>
        <dbReference type="ARBA" id="ARBA00004123"/>
    </source>
</evidence>
<feature type="compositionally biased region" description="Basic and acidic residues" evidence="3">
    <location>
        <begin position="1"/>
        <end position="10"/>
    </location>
</feature>
<dbReference type="InterPro" id="IPR016197">
    <property type="entry name" value="Chromo-like_dom_sf"/>
</dbReference>
<dbReference type="SUPFAM" id="SSF54160">
    <property type="entry name" value="Chromo domain-like"/>
    <property type="match status" value="2"/>
</dbReference>
<dbReference type="Pfam" id="PF00385">
    <property type="entry name" value="Chromo"/>
    <property type="match status" value="1"/>
</dbReference>
<dbReference type="GO" id="GO:0005634">
    <property type="term" value="C:nucleus"/>
    <property type="evidence" value="ECO:0007669"/>
    <property type="project" value="UniProtKB-SubCell"/>
</dbReference>
<proteinExistence type="predicted"/>
<comment type="caution">
    <text evidence="5">The sequence shown here is derived from an EMBL/GenBank/DDBJ whole genome shotgun (WGS) entry which is preliminary data.</text>
</comment>
<feature type="domain" description="Chromo" evidence="4">
    <location>
        <begin position="88"/>
        <end position="146"/>
    </location>
</feature>
<dbReference type="EMBL" id="CAJVPP010000376">
    <property type="protein sequence ID" value="CAG8476198.1"/>
    <property type="molecule type" value="Genomic_DNA"/>
</dbReference>
<dbReference type="InterPro" id="IPR000953">
    <property type="entry name" value="Chromo/chromo_shadow_dom"/>
</dbReference>
<evidence type="ECO:0000313" key="5">
    <source>
        <dbReference type="EMBL" id="CAG8476198.1"/>
    </source>
</evidence>
<dbReference type="InterPro" id="IPR008251">
    <property type="entry name" value="Chromo_shadow_dom"/>
</dbReference>
<dbReference type="InterPro" id="IPR023779">
    <property type="entry name" value="Chromodomain_CS"/>
</dbReference>
<dbReference type="PROSITE" id="PS50013">
    <property type="entry name" value="CHROMO_2"/>
    <property type="match status" value="1"/>
</dbReference>
<comment type="subcellular location">
    <subcellularLocation>
        <location evidence="1">Nucleus</location>
    </subcellularLocation>
</comment>
<reference evidence="5" key="1">
    <citation type="submission" date="2021-06" db="EMBL/GenBank/DDBJ databases">
        <authorList>
            <person name="Kallberg Y."/>
            <person name="Tangrot J."/>
            <person name="Rosling A."/>
        </authorList>
    </citation>
    <scope>NUCLEOTIDE SEQUENCE</scope>
    <source>
        <strain evidence="5">87-6 pot B 2015</strain>
    </source>
</reference>
<keyword evidence="6" id="KW-1185">Reference proteome</keyword>
<sequence>MDIDSGKDYNHPNPPSSQPLPELLSSHSIYIYPIHSYASQRPQPNPPLEGVISLPKTKYVKHKSMIKKPKMSDFIVNDEEEEEEVDKSYPEVILDHKYDGKQLAYLIKWDNLPESYNSWENAQTINDSVMLSTYWNEWKRKRNSLGHPSAQIKRKYEEEENEQYNLIMECPNVRAYADPNILIDWNEEIDEIESIRHNDSGQLVSYVLWKSGLRSVHLLDELHEKAPKKMCKWYSNHLRFMDNKDLRKWH</sequence>
<dbReference type="GO" id="GO:0000792">
    <property type="term" value="C:heterochromatin"/>
    <property type="evidence" value="ECO:0007669"/>
    <property type="project" value="UniProtKB-ARBA"/>
</dbReference>
<keyword evidence="2" id="KW-0539">Nucleus</keyword>
<dbReference type="SMART" id="SM00298">
    <property type="entry name" value="CHROMO"/>
    <property type="match status" value="1"/>
</dbReference>
<evidence type="ECO:0000313" key="6">
    <source>
        <dbReference type="Proteomes" id="UP000789375"/>
    </source>
</evidence>